<organism evidence="3 4">
    <name type="scientific">Fulvimonas soli</name>
    <dbReference type="NCBI Taxonomy" id="155197"/>
    <lineage>
        <taxon>Bacteria</taxon>
        <taxon>Pseudomonadati</taxon>
        <taxon>Pseudomonadota</taxon>
        <taxon>Gammaproteobacteria</taxon>
        <taxon>Lysobacterales</taxon>
        <taxon>Rhodanobacteraceae</taxon>
        <taxon>Fulvimonas</taxon>
    </lineage>
</organism>
<keyword evidence="4" id="KW-1185">Reference proteome</keyword>
<evidence type="ECO:0000256" key="1">
    <source>
        <dbReference type="SAM" id="MobiDB-lite"/>
    </source>
</evidence>
<sequence>MSPLEWFGLGGDADERALKRAYAQRLRRTRPEDDPEGFQQLHAMYQRALAQCRRNPALAPASAGDGGGNGGPAGDAPPAAAAAAPPRADGAAPRMPAAMAGTDLRPPAVRFDLDGFCTQAIDRAASGDADALGRWLQARPEFWSLQLKTEAGRALVQRLYRERPPMPAACLDAILRFFDLHHATAGHDPLALQRLERHMQLAWELQPAHRAALCARLRPMPTVRTLDRQLALLEAPFRWSRVIALAVFPARIAMFVNTLTRGHPEDLPERFDRRAIRFWLDAADRTRITRARLLMGGIRWLAATLLGALLGCAIAWLDADPAEAGRLALGLGAVGFTMGLCWLAWMAYQPLDRWHGLPEHVAVRWPWLNLLLVPLLCGLGLGVNALLPHSVLALVVPVVAAWLAIRRCWRRFPSQRRPHAAIFRVAPFLIYPLARVLFVDADDVRGGFAYWQILTVPMLAWGLDLWFQRAHLRVRSRTAAQAD</sequence>
<feature type="region of interest" description="Disordered" evidence="1">
    <location>
        <begin position="57"/>
        <end position="94"/>
    </location>
</feature>
<name>A0A316I4U1_9GAMM</name>
<evidence type="ECO:0000313" key="4">
    <source>
        <dbReference type="Proteomes" id="UP000245812"/>
    </source>
</evidence>
<keyword evidence="2" id="KW-0472">Membrane</keyword>
<feature type="compositionally biased region" description="Low complexity" evidence="1">
    <location>
        <begin position="74"/>
        <end position="94"/>
    </location>
</feature>
<evidence type="ECO:0008006" key="5">
    <source>
        <dbReference type="Google" id="ProtNLM"/>
    </source>
</evidence>
<evidence type="ECO:0000256" key="2">
    <source>
        <dbReference type="SAM" id="Phobius"/>
    </source>
</evidence>
<feature type="transmembrane region" description="Helical" evidence="2">
    <location>
        <begin position="421"/>
        <end position="438"/>
    </location>
</feature>
<keyword evidence="2" id="KW-0812">Transmembrane</keyword>
<comment type="caution">
    <text evidence="3">The sequence shown here is derived from an EMBL/GenBank/DDBJ whole genome shotgun (WGS) entry which is preliminary data.</text>
</comment>
<feature type="transmembrane region" description="Helical" evidence="2">
    <location>
        <begin position="329"/>
        <end position="347"/>
    </location>
</feature>
<feature type="transmembrane region" description="Helical" evidence="2">
    <location>
        <begin position="450"/>
        <end position="467"/>
    </location>
</feature>
<keyword evidence="2" id="KW-1133">Transmembrane helix</keyword>
<dbReference type="EMBL" id="QGHC01000006">
    <property type="protein sequence ID" value="PWK87697.1"/>
    <property type="molecule type" value="Genomic_DNA"/>
</dbReference>
<evidence type="ECO:0000313" key="3">
    <source>
        <dbReference type="EMBL" id="PWK87697.1"/>
    </source>
</evidence>
<dbReference type="Proteomes" id="UP000245812">
    <property type="component" value="Unassembled WGS sequence"/>
</dbReference>
<proteinExistence type="predicted"/>
<reference evidence="3 4" key="1">
    <citation type="submission" date="2018-05" db="EMBL/GenBank/DDBJ databases">
        <title>Genomic Encyclopedia of Type Strains, Phase IV (KMG-IV): sequencing the most valuable type-strain genomes for metagenomic binning, comparative biology and taxonomic classification.</title>
        <authorList>
            <person name="Goeker M."/>
        </authorList>
    </citation>
    <scope>NUCLEOTIDE SEQUENCE [LARGE SCALE GENOMIC DNA]</scope>
    <source>
        <strain evidence="3 4">DSM 14263</strain>
    </source>
</reference>
<dbReference type="AlphaFoldDB" id="A0A316I4U1"/>
<gene>
    <name evidence="3" type="ORF">C7456_106190</name>
</gene>
<feature type="compositionally biased region" description="Gly residues" evidence="1">
    <location>
        <begin position="64"/>
        <end position="73"/>
    </location>
</feature>
<feature type="transmembrane region" description="Helical" evidence="2">
    <location>
        <begin position="297"/>
        <end position="317"/>
    </location>
</feature>
<protein>
    <recommendedName>
        <fullName evidence="5">J domain-containing protein</fullName>
    </recommendedName>
</protein>
<accession>A0A316I4U1</accession>